<dbReference type="InterPro" id="IPR050373">
    <property type="entry name" value="Fibrinogen_C-term_domain"/>
</dbReference>
<dbReference type="SUPFAM" id="SSF56496">
    <property type="entry name" value="Fibrinogen C-terminal domain-like"/>
    <property type="match status" value="1"/>
</dbReference>
<evidence type="ECO:0000313" key="3">
    <source>
        <dbReference type="EMBL" id="KAK7898194.1"/>
    </source>
</evidence>
<dbReference type="GO" id="GO:0005615">
    <property type="term" value="C:extracellular space"/>
    <property type="evidence" value="ECO:0007669"/>
    <property type="project" value="TreeGrafter"/>
</dbReference>
<dbReference type="PANTHER" id="PTHR19143:SF466">
    <property type="entry name" value="FIBRINOGEN C-TERMINAL DOMAIN-CONTAINING PROTEIN"/>
    <property type="match status" value="1"/>
</dbReference>
<dbReference type="EMBL" id="JBBPFD010000014">
    <property type="protein sequence ID" value="KAK7898194.1"/>
    <property type="molecule type" value="Genomic_DNA"/>
</dbReference>
<dbReference type="InterPro" id="IPR002181">
    <property type="entry name" value="Fibrinogen_a/b/g_C_dom"/>
</dbReference>
<reference evidence="4" key="1">
    <citation type="submission" date="2024-04" db="EMBL/GenBank/DDBJ databases">
        <title>Salinicola lusitanus LLJ914,a marine bacterium isolated from the Okinawa Trough.</title>
        <authorList>
            <person name="Li J."/>
        </authorList>
    </citation>
    <scope>NUCLEOTIDE SEQUENCE [LARGE SCALE GENOMIC DNA]</scope>
</reference>
<dbReference type="Gene3D" id="3.90.215.10">
    <property type="entry name" value="Gamma Fibrinogen, chain A, domain 1"/>
    <property type="match status" value="1"/>
</dbReference>
<accession>A0AAW0NIM9</accession>
<dbReference type="Gene3D" id="4.10.530.10">
    <property type="entry name" value="Gamma-fibrinogen Carboxyl Terminal Fragment, domain 2"/>
    <property type="match status" value="1"/>
</dbReference>
<dbReference type="InterPro" id="IPR014716">
    <property type="entry name" value="Fibrinogen_a/b/g_C_1"/>
</dbReference>
<comment type="caution">
    <text evidence="3">The sequence shown here is derived from an EMBL/GenBank/DDBJ whole genome shotgun (WGS) entry which is preliminary data.</text>
</comment>
<organism evidence="3 4">
    <name type="scientific">Mugilogobius chulae</name>
    <name type="common">yellowstripe goby</name>
    <dbReference type="NCBI Taxonomy" id="88201"/>
    <lineage>
        <taxon>Eukaryota</taxon>
        <taxon>Metazoa</taxon>
        <taxon>Chordata</taxon>
        <taxon>Craniata</taxon>
        <taxon>Vertebrata</taxon>
        <taxon>Euteleostomi</taxon>
        <taxon>Actinopterygii</taxon>
        <taxon>Neopterygii</taxon>
        <taxon>Teleostei</taxon>
        <taxon>Neoteleostei</taxon>
        <taxon>Acanthomorphata</taxon>
        <taxon>Gobiaria</taxon>
        <taxon>Gobiiformes</taxon>
        <taxon>Gobioidei</taxon>
        <taxon>Gobiidae</taxon>
        <taxon>Gobionellinae</taxon>
        <taxon>Mugilogobius</taxon>
    </lineage>
</organism>
<dbReference type="InterPro" id="IPR020837">
    <property type="entry name" value="Fibrinogen_CS"/>
</dbReference>
<feature type="domain" description="Fibrinogen C-terminal" evidence="2">
    <location>
        <begin position="1"/>
        <end position="137"/>
    </location>
</feature>
<dbReference type="PROSITE" id="PS51406">
    <property type="entry name" value="FIBRINOGEN_C_2"/>
    <property type="match status" value="1"/>
</dbReference>
<dbReference type="AlphaFoldDB" id="A0AAW0NIM9"/>
<keyword evidence="1" id="KW-1015">Disulfide bond</keyword>
<dbReference type="InterPro" id="IPR036056">
    <property type="entry name" value="Fibrinogen-like_C"/>
</dbReference>
<evidence type="ECO:0000313" key="4">
    <source>
        <dbReference type="Proteomes" id="UP001460270"/>
    </source>
</evidence>
<dbReference type="PANTHER" id="PTHR19143">
    <property type="entry name" value="FIBRINOGEN/TENASCIN/ANGIOPOEITIN"/>
    <property type="match status" value="1"/>
</dbReference>
<protein>
    <recommendedName>
        <fullName evidence="2">Fibrinogen C-terminal domain-containing protein</fullName>
    </recommendedName>
</protein>
<name>A0AAW0NIM9_9GOBI</name>
<keyword evidence="4" id="KW-1185">Reference proteome</keyword>
<dbReference type="PROSITE" id="PS00514">
    <property type="entry name" value="FIBRINOGEN_C_1"/>
    <property type="match status" value="1"/>
</dbReference>
<gene>
    <name evidence="3" type="ORF">WMY93_019047</name>
</gene>
<dbReference type="Pfam" id="PF00147">
    <property type="entry name" value="Fibrinogen_C"/>
    <property type="match status" value="1"/>
</dbReference>
<dbReference type="SMART" id="SM00186">
    <property type="entry name" value="FBG"/>
    <property type="match status" value="1"/>
</dbReference>
<dbReference type="Proteomes" id="UP001460270">
    <property type="component" value="Unassembled WGS sequence"/>
</dbReference>
<sequence length="137" mass="15770">MCGGWTVFQRRGDGSVSFNRGWDDYRVGFGDLRSEFWLGNSPLHRLVTQRHCSLRIHLSDWSQEQHQASYRDFRRAGPLPLHVSGFSGTISDSFGWYHDGQDFGTPDSGDLCAEVCHSGWWFRQCFQANLNGVYYQV</sequence>
<proteinExistence type="predicted"/>
<evidence type="ECO:0000259" key="2">
    <source>
        <dbReference type="PROSITE" id="PS51406"/>
    </source>
</evidence>
<evidence type="ECO:0000256" key="1">
    <source>
        <dbReference type="ARBA" id="ARBA00023157"/>
    </source>
</evidence>